<proteinExistence type="inferred from homology"/>
<dbReference type="RefSeq" id="XP_013784135.1">
    <property type="nucleotide sequence ID" value="XM_013928681.2"/>
</dbReference>
<evidence type="ECO:0000256" key="3">
    <source>
        <dbReference type="ARBA" id="ARBA00022475"/>
    </source>
</evidence>
<dbReference type="PANTHER" id="PTHR24372:SF82">
    <property type="entry name" value="RICKETS"/>
    <property type="match status" value="1"/>
</dbReference>
<keyword evidence="11" id="KW-0807">Transducer</keyword>
<dbReference type="PROSITE" id="PS51450">
    <property type="entry name" value="LRR"/>
    <property type="match status" value="5"/>
</dbReference>
<organism evidence="15 16">
    <name type="scientific">Limulus polyphemus</name>
    <name type="common">Atlantic horseshoe crab</name>
    <dbReference type="NCBI Taxonomy" id="6850"/>
    <lineage>
        <taxon>Eukaryota</taxon>
        <taxon>Metazoa</taxon>
        <taxon>Ecdysozoa</taxon>
        <taxon>Arthropoda</taxon>
        <taxon>Chelicerata</taxon>
        <taxon>Merostomata</taxon>
        <taxon>Xiphosura</taxon>
        <taxon>Limulidae</taxon>
        <taxon>Limulus</taxon>
    </lineage>
</organism>
<reference evidence="16" key="1">
    <citation type="submission" date="2025-08" db="UniProtKB">
        <authorList>
            <consortium name="RefSeq"/>
        </authorList>
    </citation>
    <scope>IDENTIFICATION</scope>
    <source>
        <tissue evidence="16">Muscle</tissue>
    </source>
</reference>
<keyword evidence="6" id="KW-0677">Repeat</keyword>
<evidence type="ECO:0000256" key="9">
    <source>
        <dbReference type="ARBA" id="ARBA00023136"/>
    </source>
</evidence>
<dbReference type="Gene3D" id="3.80.10.10">
    <property type="entry name" value="Ribonuclease Inhibitor"/>
    <property type="match status" value="2"/>
</dbReference>
<feature type="domain" description="G-protein coupled receptors family 1 profile" evidence="14">
    <location>
        <begin position="513"/>
        <end position="759"/>
    </location>
</feature>
<dbReference type="InterPro" id="IPR000276">
    <property type="entry name" value="GPCR_Rhodpsn"/>
</dbReference>
<dbReference type="InterPro" id="IPR001611">
    <property type="entry name" value="Leu-rich_rpt"/>
</dbReference>
<keyword evidence="5 13" id="KW-0812">Transmembrane</keyword>
<dbReference type="InterPro" id="IPR003591">
    <property type="entry name" value="Leu-rich_rpt_typical-subtyp"/>
</dbReference>
<feature type="transmembrane region" description="Helical" evidence="13">
    <location>
        <begin position="535"/>
        <end position="558"/>
    </location>
</feature>
<dbReference type="PANTHER" id="PTHR24372">
    <property type="entry name" value="GLYCOPROTEIN HORMONE RECEPTOR"/>
    <property type="match status" value="1"/>
</dbReference>
<feature type="transmembrane region" description="Helical" evidence="13">
    <location>
        <begin position="707"/>
        <end position="730"/>
    </location>
</feature>
<feature type="region of interest" description="Disordered" evidence="12">
    <location>
        <begin position="1325"/>
        <end position="1365"/>
    </location>
</feature>
<dbReference type="PRINTS" id="PR00237">
    <property type="entry name" value="GPCRRHODOPSN"/>
</dbReference>
<dbReference type="SMART" id="SM00365">
    <property type="entry name" value="LRR_SD22"/>
    <property type="match status" value="5"/>
</dbReference>
<evidence type="ECO:0000313" key="15">
    <source>
        <dbReference type="Proteomes" id="UP000694941"/>
    </source>
</evidence>
<dbReference type="SUPFAM" id="SSF52058">
    <property type="entry name" value="L domain-like"/>
    <property type="match status" value="2"/>
</dbReference>
<keyword evidence="8" id="KW-0297">G-protein coupled receptor</keyword>
<dbReference type="CDD" id="cd15136">
    <property type="entry name" value="7tmA_Glyco_hormone_R"/>
    <property type="match status" value="1"/>
</dbReference>
<feature type="transmembrane region" description="Helical" evidence="13">
    <location>
        <begin position="662"/>
        <end position="686"/>
    </location>
</feature>
<dbReference type="PROSITE" id="PS50262">
    <property type="entry name" value="G_PROTEIN_RECEP_F1_2"/>
    <property type="match status" value="1"/>
</dbReference>
<feature type="compositionally biased region" description="Polar residues" evidence="12">
    <location>
        <begin position="1105"/>
        <end position="1119"/>
    </location>
</feature>
<keyword evidence="15" id="KW-1185">Reference proteome</keyword>
<keyword evidence="4" id="KW-0433">Leucine-rich repeat</keyword>
<evidence type="ECO:0000256" key="11">
    <source>
        <dbReference type="ARBA" id="ARBA00023224"/>
    </source>
</evidence>
<keyword evidence="10" id="KW-0675">Receptor</keyword>
<evidence type="ECO:0000256" key="8">
    <source>
        <dbReference type="ARBA" id="ARBA00023040"/>
    </source>
</evidence>
<evidence type="ECO:0000256" key="10">
    <source>
        <dbReference type="ARBA" id="ARBA00023170"/>
    </source>
</evidence>
<dbReference type="SMART" id="SM00369">
    <property type="entry name" value="LRR_TYP"/>
    <property type="match status" value="12"/>
</dbReference>
<dbReference type="InterPro" id="IPR017452">
    <property type="entry name" value="GPCR_Rhodpsn_7TM"/>
</dbReference>
<protein>
    <submittedName>
        <fullName evidence="16">Leucine-rich repeat-containing G-protein coupled receptor 5A-like</fullName>
    </submittedName>
</protein>
<evidence type="ECO:0000256" key="13">
    <source>
        <dbReference type="SAM" id="Phobius"/>
    </source>
</evidence>
<dbReference type="Pfam" id="PF13855">
    <property type="entry name" value="LRR_8"/>
    <property type="match status" value="3"/>
</dbReference>
<dbReference type="InterPro" id="IPR032675">
    <property type="entry name" value="LRR_dom_sf"/>
</dbReference>
<feature type="transmembrane region" description="Helical" evidence="13">
    <location>
        <begin position="620"/>
        <end position="642"/>
    </location>
</feature>
<gene>
    <name evidence="16" type="primary">LOC106468262</name>
</gene>
<evidence type="ECO:0000256" key="5">
    <source>
        <dbReference type="ARBA" id="ARBA00022692"/>
    </source>
</evidence>
<evidence type="ECO:0000259" key="14">
    <source>
        <dbReference type="PROSITE" id="PS50262"/>
    </source>
</evidence>
<feature type="region of interest" description="Disordered" evidence="12">
    <location>
        <begin position="793"/>
        <end position="821"/>
    </location>
</feature>
<feature type="transmembrane region" description="Helical" evidence="13">
    <location>
        <begin position="502"/>
        <end position="523"/>
    </location>
</feature>
<feature type="compositionally biased region" description="Low complexity" evidence="12">
    <location>
        <begin position="922"/>
        <end position="947"/>
    </location>
</feature>
<dbReference type="PRINTS" id="PR00373">
    <property type="entry name" value="GLYCHORMONER"/>
</dbReference>
<comment type="subcellular location">
    <subcellularLocation>
        <location evidence="1">Cell membrane</location>
        <topology evidence="1">Multi-pass membrane protein</topology>
    </subcellularLocation>
</comment>
<feature type="region of interest" description="Disordered" evidence="12">
    <location>
        <begin position="1094"/>
        <end position="1119"/>
    </location>
</feature>
<dbReference type="SMART" id="SM00364">
    <property type="entry name" value="LRR_BAC"/>
    <property type="match status" value="7"/>
</dbReference>
<evidence type="ECO:0000256" key="4">
    <source>
        <dbReference type="ARBA" id="ARBA00022614"/>
    </source>
</evidence>
<evidence type="ECO:0000256" key="7">
    <source>
        <dbReference type="ARBA" id="ARBA00022989"/>
    </source>
</evidence>
<evidence type="ECO:0000256" key="12">
    <source>
        <dbReference type="SAM" id="MobiDB-lite"/>
    </source>
</evidence>
<name>A0ABM1BL24_LIMPO</name>
<evidence type="ECO:0000256" key="6">
    <source>
        <dbReference type="ARBA" id="ARBA00022737"/>
    </source>
</evidence>
<evidence type="ECO:0000313" key="16">
    <source>
        <dbReference type="RefSeq" id="XP_013784135.1"/>
    </source>
</evidence>
<evidence type="ECO:0000256" key="1">
    <source>
        <dbReference type="ARBA" id="ARBA00004651"/>
    </source>
</evidence>
<dbReference type="InterPro" id="IPR002131">
    <property type="entry name" value="Gphrmn_rcpt_fam"/>
</dbReference>
<sequence length="1365" mass="154545">MSSNCEILSSNFVFFSLRYLSGNKLKTVPPTSLASLKCLQRLWLDNNELTELPTDALEELRNLQALNIGANQVRHVPNFAFQNLSNLAILVLKKNKIETIDEQAFHGLGLLKVLDLNGNKLKKLPVGLRNLPSLRELTFASNDIQVLPDSAFKFNPQLTLLEMGGNPLIEIGQNTFSNLPNLKELILSEVRSLEEFPDLKGTNALEHLRLDRALLYSVPPNLCHQVPLLKSLNLKSNRLSSLPQLEECEDLRLIDFSYNRIRSLENIPFQKQKNLIDLLLGDNLIETIPRDAFRGLDNLQVLSLVNNKIEDIHPEAFESVPRLRDLNLGNNRFPTLPTKGLQDLRQLKTFNNPNLKEFPSPDSFPRVHTLVLSYSYHCCAFLSVSRKTLEKSTRLQEAIVWLTKDDVDMNVWSTNITDVWPGYENFSSKFEEFALQLWKSLGKDYTIPDNLAQYAEEYFEDYKSFYNSEDILLARYPIQCIPQPDPFLPCDDLFGWWTLRCGIWIVFLLAMLGNGVVVVVIMFGQSTMDVPRFLVCNLATADFFLGIYLGILAVVDASTLGEFQVYGISWQSSAGCQIAGFLGVLSSELSVYTLSVITLERNYAITHAMYVNKRLSLKHAAYIMAAGWTFALIMAVMPLCGVSDYRKFAVCLPFETGSTLSLGYVVFLIFINGIAFLILMGCYLKMYCAIRGSQAWNSNDSRIAKRMALLVFTDFVCWAPIAFFSLTAVFGLHLISLEEAKVFTIFILPLNSCANPFLYAIFTKQFKKDCVLICKRIEESRVTRGIGRCRHSSNFSNRHTPANTNSAAERKSAESDQPTCQCGQHKVIDEPKLTERRSRWKSFAMRYFLCQESEVQTDPSTYTFAIAQIQKNLERGTKTGASVSSDNFSSRSDSWRQNAIPLRLLEHGARQNSWNLIRKNSQDSSMSCSRQDSSTSTFRMSRSSVSSDKSDSQHTRSGLPTLKDRTPISPVVVEQCHGFRPCPSVRERPIVNGESRFMRGMISTAKDNSKLCREVAVDDTRIPRVIGKGYDPRSQQFGRFCPSCSKKDPSFPLTFKNKELEEKFNCFYNRLAETSHEDSSEVLTSKEDHVILSSDQSTGDHKVDSSNTHDTSLPDSSVQPAEITVHPQIEIQENISQDTEKECVEDKVNNWLRTSVTDVMGGSEGRLQASTESYLNTNHLCVSFDNIQNPKSRSMTYIASDSKLNKGRKVASDNSLKKLSLKSLPSLLRSLSSQSTQKLQRLKAKRQYHLKSKPKGNLPCSESETIITKCNEEFDNNWRLPVSPKLYKRAKTEECESESEIDDVFIEIKCQPIEQCTSKSTEFETFSSHDKKEMVEQSSTQPMLSINEELPLIEQDDENMRQTSE</sequence>
<dbReference type="Gene3D" id="1.20.1070.10">
    <property type="entry name" value="Rhodopsin 7-helix transmembrane proteins"/>
    <property type="match status" value="1"/>
</dbReference>
<feature type="compositionally biased region" description="Polar residues" evidence="12">
    <location>
        <begin position="793"/>
        <end position="807"/>
    </location>
</feature>
<feature type="transmembrane region" description="Helical" evidence="13">
    <location>
        <begin position="578"/>
        <end position="599"/>
    </location>
</feature>
<evidence type="ECO:0000256" key="2">
    <source>
        <dbReference type="ARBA" id="ARBA00010663"/>
    </source>
</evidence>
<comment type="similarity">
    <text evidence="2">Belongs to the G-protein coupled receptor 1 family.</text>
</comment>
<accession>A0ABM1BL24</accession>
<keyword evidence="9 13" id="KW-0472">Membrane</keyword>
<dbReference type="SUPFAM" id="SSF81321">
    <property type="entry name" value="Family A G protein-coupled receptor-like"/>
    <property type="match status" value="1"/>
</dbReference>
<dbReference type="Proteomes" id="UP000694941">
    <property type="component" value="Unplaced"/>
</dbReference>
<keyword evidence="3" id="KW-1003">Cell membrane</keyword>
<feature type="region of interest" description="Disordered" evidence="12">
    <location>
        <begin position="917"/>
        <end position="964"/>
    </location>
</feature>
<keyword evidence="7 13" id="KW-1133">Transmembrane helix</keyword>
<dbReference type="Pfam" id="PF00001">
    <property type="entry name" value="7tm_1"/>
    <property type="match status" value="1"/>
</dbReference>
<dbReference type="GeneID" id="106468262"/>